<dbReference type="Pfam" id="PF00059">
    <property type="entry name" value="Lectin_C"/>
    <property type="match status" value="1"/>
</dbReference>
<dbReference type="Gene3D" id="3.10.100.10">
    <property type="entry name" value="Mannose-Binding Protein A, subunit A"/>
    <property type="match status" value="1"/>
</dbReference>
<accession>A0A8C5S517</accession>
<dbReference type="SMART" id="SM00034">
    <property type="entry name" value="CLECT"/>
    <property type="match status" value="1"/>
</dbReference>
<dbReference type="InterPro" id="IPR050111">
    <property type="entry name" value="C-type_lectin/snaclec_domain"/>
</dbReference>
<proteinExistence type="inferred from homology"/>
<dbReference type="InterPro" id="IPR001304">
    <property type="entry name" value="C-type_lectin-like"/>
</dbReference>
<dbReference type="PROSITE" id="PS50041">
    <property type="entry name" value="C_TYPE_LECTIN_2"/>
    <property type="match status" value="1"/>
</dbReference>
<dbReference type="InterPro" id="IPR016187">
    <property type="entry name" value="CTDL_fold"/>
</dbReference>
<feature type="chain" id="PRO_5034221938" description="C-type lectin domain-containing protein" evidence="7">
    <location>
        <begin position="24"/>
        <end position="230"/>
    </location>
</feature>
<evidence type="ECO:0000256" key="3">
    <source>
        <dbReference type="ARBA" id="ARBA00022525"/>
    </source>
</evidence>
<evidence type="ECO:0000313" key="9">
    <source>
        <dbReference type="Ensembl" id="ENSLLTP00000010837.1"/>
    </source>
</evidence>
<organism evidence="9 10">
    <name type="scientific">Laticauda laticaudata</name>
    <name type="common">Blue-ringed sea krait</name>
    <name type="synonym">Blue-lipped sea krait</name>
    <dbReference type="NCBI Taxonomy" id="8630"/>
    <lineage>
        <taxon>Eukaryota</taxon>
        <taxon>Metazoa</taxon>
        <taxon>Chordata</taxon>
        <taxon>Craniata</taxon>
        <taxon>Vertebrata</taxon>
        <taxon>Euteleostomi</taxon>
        <taxon>Lepidosauria</taxon>
        <taxon>Squamata</taxon>
        <taxon>Bifurcata</taxon>
        <taxon>Unidentata</taxon>
        <taxon>Episquamata</taxon>
        <taxon>Toxicofera</taxon>
        <taxon>Serpentes</taxon>
        <taxon>Colubroidea</taxon>
        <taxon>Elapidae</taxon>
        <taxon>Laticaudinae</taxon>
        <taxon>Laticauda</taxon>
    </lineage>
</organism>
<dbReference type="Ensembl" id="ENSLLTT00000011257.1">
    <property type="protein sequence ID" value="ENSLLTP00000010837.1"/>
    <property type="gene ID" value="ENSLLTG00000008324.1"/>
</dbReference>
<evidence type="ECO:0000256" key="6">
    <source>
        <dbReference type="SAM" id="MobiDB-lite"/>
    </source>
</evidence>
<keyword evidence="4" id="KW-0106">Calcium</keyword>
<dbReference type="SUPFAM" id="SSF56436">
    <property type="entry name" value="C-type lectin-like"/>
    <property type="match status" value="1"/>
</dbReference>
<dbReference type="Proteomes" id="UP000694406">
    <property type="component" value="Unplaced"/>
</dbReference>
<comment type="similarity">
    <text evidence="2">Belongs to the true venom lectin family.</text>
</comment>
<keyword evidence="10" id="KW-1185">Reference proteome</keyword>
<comment type="subcellular location">
    <subcellularLocation>
        <location evidence="1">Secreted</location>
    </subcellularLocation>
</comment>
<evidence type="ECO:0000256" key="5">
    <source>
        <dbReference type="ARBA" id="ARBA00023157"/>
    </source>
</evidence>
<feature type="domain" description="C-type lectin" evidence="8">
    <location>
        <begin position="33"/>
        <end position="135"/>
    </location>
</feature>
<evidence type="ECO:0000256" key="2">
    <source>
        <dbReference type="ARBA" id="ARBA00006250"/>
    </source>
</evidence>
<reference evidence="9" key="2">
    <citation type="submission" date="2025-09" db="UniProtKB">
        <authorList>
            <consortium name="Ensembl"/>
        </authorList>
    </citation>
    <scope>IDENTIFICATION</scope>
</reference>
<evidence type="ECO:0000259" key="8">
    <source>
        <dbReference type="PROSITE" id="PS50041"/>
    </source>
</evidence>
<name>A0A8C5S517_LATLA</name>
<evidence type="ECO:0000256" key="7">
    <source>
        <dbReference type="SAM" id="SignalP"/>
    </source>
</evidence>
<dbReference type="AlphaFoldDB" id="A0A8C5S517"/>
<dbReference type="PANTHER" id="PTHR22803">
    <property type="entry name" value="MANNOSE, PHOSPHOLIPASE, LECTIN RECEPTOR RELATED"/>
    <property type="match status" value="1"/>
</dbReference>
<sequence length="230" mass="24739">MAPLSLGLLVCLVLAPFAANAQADPCPAGWLSYNGHCYGYFEQEVNWQQAEAFCQSHNGHLASIQTREEHQAVADFLTKAQWWEREDVWLGLFLPSQVSDWMGLLVPLPPRPLLPPLTTLDGLPCASRAGPGLGWTAAPWATPPGKSITATPGRPALPWTTLTGSCCGTTIPATTGTPSSARAWQRLPPPPREPSPESASPLAWPKPRALLPTSPSTHPPVPQHLTINPF</sequence>
<keyword evidence="3" id="KW-0964">Secreted</keyword>
<evidence type="ECO:0000256" key="4">
    <source>
        <dbReference type="ARBA" id="ARBA00022837"/>
    </source>
</evidence>
<feature type="signal peptide" evidence="7">
    <location>
        <begin position="1"/>
        <end position="23"/>
    </location>
</feature>
<evidence type="ECO:0000256" key="1">
    <source>
        <dbReference type="ARBA" id="ARBA00004613"/>
    </source>
</evidence>
<protein>
    <recommendedName>
        <fullName evidence="8">C-type lectin domain-containing protein</fullName>
    </recommendedName>
</protein>
<feature type="region of interest" description="Disordered" evidence="6">
    <location>
        <begin position="171"/>
        <end position="230"/>
    </location>
</feature>
<dbReference type="GeneTree" id="ENSGT01030000234937"/>
<keyword evidence="7" id="KW-0732">Signal</keyword>
<dbReference type="GO" id="GO:0005576">
    <property type="term" value="C:extracellular region"/>
    <property type="evidence" value="ECO:0007669"/>
    <property type="project" value="UniProtKB-SubCell"/>
</dbReference>
<dbReference type="InterPro" id="IPR016186">
    <property type="entry name" value="C-type_lectin-like/link_sf"/>
</dbReference>
<feature type="compositionally biased region" description="Polar residues" evidence="6">
    <location>
        <begin position="171"/>
        <end position="182"/>
    </location>
</feature>
<reference evidence="9" key="1">
    <citation type="submission" date="2025-08" db="UniProtKB">
        <authorList>
            <consortium name="Ensembl"/>
        </authorList>
    </citation>
    <scope>IDENTIFICATION</scope>
</reference>
<keyword evidence="5" id="KW-1015">Disulfide bond</keyword>
<evidence type="ECO:0000313" key="10">
    <source>
        <dbReference type="Proteomes" id="UP000694406"/>
    </source>
</evidence>